<evidence type="ECO:0000313" key="1">
    <source>
        <dbReference type="EMBL" id="KAJ8350340.1"/>
    </source>
</evidence>
<reference evidence="1" key="1">
    <citation type="journal article" date="2023" name="Science">
        <title>Genome structures resolve the early diversification of teleost fishes.</title>
        <authorList>
            <person name="Parey E."/>
            <person name="Louis A."/>
            <person name="Montfort J."/>
            <person name="Bouchez O."/>
            <person name="Roques C."/>
            <person name="Iampietro C."/>
            <person name="Lluch J."/>
            <person name="Castinel A."/>
            <person name="Donnadieu C."/>
            <person name="Desvignes T."/>
            <person name="Floi Bucao C."/>
            <person name="Jouanno E."/>
            <person name="Wen M."/>
            <person name="Mejri S."/>
            <person name="Dirks R."/>
            <person name="Jansen H."/>
            <person name="Henkel C."/>
            <person name="Chen W.J."/>
            <person name="Zahm M."/>
            <person name="Cabau C."/>
            <person name="Klopp C."/>
            <person name="Thompson A.W."/>
            <person name="Robinson-Rechavi M."/>
            <person name="Braasch I."/>
            <person name="Lecointre G."/>
            <person name="Bobe J."/>
            <person name="Postlethwait J.H."/>
            <person name="Berthelot C."/>
            <person name="Roest Crollius H."/>
            <person name="Guiguen Y."/>
        </authorList>
    </citation>
    <scope>NUCLEOTIDE SEQUENCE</scope>
    <source>
        <strain evidence="1">WJC10195</strain>
    </source>
</reference>
<dbReference type="AlphaFoldDB" id="A0A9Q1F3I9"/>
<keyword evidence="2" id="KW-1185">Reference proteome</keyword>
<proteinExistence type="predicted"/>
<organism evidence="1 2">
    <name type="scientific">Synaphobranchus kaupii</name>
    <name type="common">Kaup's arrowtooth eel</name>
    <dbReference type="NCBI Taxonomy" id="118154"/>
    <lineage>
        <taxon>Eukaryota</taxon>
        <taxon>Metazoa</taxon>
        <taxon>Chordata</taxon>
        <taxon>Craniata</taxon>
        <taxon>Vertebrata</taxon>
        <taxon>Euteleostomi</taxon>
        <taxon>Actinopterygii</taxon>
        <taxon>Neopterygii</taxon>
        <taxon>Teleostei</taxon>
        <taxon>Anguilliformes</taxon>
        <taxon>Synaphobranchidae</taxon>
        <taxon>Synaphobranchus</taxon>
    </lineage>
</organism>
<protein>
    <submittedName>
        <fullName evidence="1">Uncharacterized protein</fullName>
    </submittedName>
</protein>
<comment type="caution">
    <text evidence="1">The sequence shown here is derived from an EMBL/GenBank/DDBJ whole genome shotgun (WGS) entry which is preliminary data.</text>
</comment>
<name>A0A9Q1F3I9_SYNKA</name>
<dbReference type="Proteomes" id="UP001152622">
    <property type="component" value="Chromosome 9"/>
</dbReference>
<sequence>MKYPFLYFVTCNQNSFKMALSPGIVCVCACLPACMPERGRDAWQCCSSTEWFVGCTEIQAVLCCRSKSWTREA</sequence>
<dbReference type="EMBL" id="JAINUF010000009">
    <property type="protein sequence ID" value="KAJ8350340.1"/>
    <property type="molecule type" value="Genomic_DNA"/>
</dbReference>
<gene>
    <name evidence="1" type="ORF">SKAU_G00254700</name>
</gene>
<evidence type="ECO:0000313" key="2">
    <source>
        <dbReference type="Proteomes" id="UP001152622"/>
    </source>
</evidence>
<accession>A0A9Q1F3I9</accession>